<proteinExistence type="inferred from homology"/>
<feature type="region of interest" description="Disordered" evidence="7">
    <location>
        <begin position="176"/>
        <end position="283"/>
    </location>
</feature>
<comment type="caution">
    <text evidence="9">The sequence shown here is derived from an EMBL/GenBank/DDBJ whole genome shotgun (WGS) entry which is preliminary data.</text>
</comment>
<gene>
    <name evidence="10" type="ORF">AYI68_g1262</name>
    <name evidence="9" type="ORF">AYI68_g6675</name>
</gene>
<evidence type="ECO:0000313" key="9">
    <source>
        <dbReference type="EMBL" id="OLY79258.1"/>
    </source>
</evidence>
<dbReference type="OrthoDB" id="10267305at2759"/>
<keyword evidence="11" id="KW-1185">Reference proteome</keyword>
<evidence type="ECO:0000256" key="5">
    <source>
        <dbReference type="ARBA" id="ARBA00023187"/>
    </source>
</evidence>
<dbReference type="GO" id="GO:0005681">
    <property type="term" value="C:spliceosomal complex"/>
    <property type="evidence" value="ECO:0007669"/>
    <property type="project" value="UniProtKB-KW"/>
</dbReference>
<dbReference type="PANTHER" id="PTHR36562">
    <property type="entry name" value="SERINE/ARGININE REPETITIVE MATRIX 2"/>
    <property type="match status" value="1"/>
</dbReference>
<evidence type="ECO:0000256" key="1">
    <source>
        <dbReference type="ARBA" id="ARBA00004123"/>
    </source>
</evidence>
<dbReference type="EMBL" id="LSSL01000451">
    <property type="protein sequence ID" value="OLY84567.1"/>
    <property type="molecule type" value="Genomic_DNA"/>
</dbReference>
<reference evidence="9" key="2">
    <citation type="submission" date="2017-01" db="EMBL/GenBank/DDBJ databases">
        <authorList>
            <person name="Mah S.A."/>
            <person name="Swanson W.J."/>
            <person name="Moy G.W."/>
            <person name="Vacquier V.D."/>
        </authorList>
    </citation>
    <scope>NUCLEOTIDE SEQUENCE</scope>
    <source>
        <strain evidence="9">ALG-7-W6</strain>
    </source>
</reference>
<evidence type="ECO:0000259" key="8">
    <source>
        <dbReference type="SMART" id="SM01115"/>
    </source>
</evidence>
<dbReference type="Gene3D" id="6.10.140.420">
    <property type="match status" value="1"/>
</dbReference>
<dbReference type="InterPro" id="IPR051372">
    <property type="entry name" value="CWC21"/>
</dbReference>
<evidence type="ECO:0000256" key="7">
    <source>
        <dbReference type="SAM" id="MobiDB-lite"/>
    </source>
</evidence>
<dbReference type="PANTHER" id="PTHR36562:SF5">
    <property type="entry name" value="SERINE_ARGININE REPETITIVE MATRIX 2"/>
    <property type="match status" value="1"/>
</dbReference>
<feature type="compositionally biased region" description="Low complexity" evidence="7">
    <location>
        <begin position="234"/>
        <end position="245"/>
    </location>
</feature>
<protein>
    <submittedName>
        <fullName evidence="9">Serine/arginine repetitive matrix protein 2</fullName>
    </submittedName>
</protein>
<evidence type="ECO:0000313" key="11">
    <source>
        <dbReference type="Proteomes" id="UP000187455"/>
    </source>
</evidence>
<dbReference type="CDD" id="cd21372">
    <property type="entry name" value="cwf21_CWC21-like"/>
    <property type="match status" value="1"/>
</dbReference>
<dbReference type="Pfam" id="PF08312">
    <property type="entry name" value="cwf21"/>
    <property type="match status" value="1"/>
</dbReference>
<dbReference type="GO" id="GO:0008380">
    <property type="term" value="P:RNA splicing"/>
    <property type="evidence" value="ECO:0007669"/>
    <property type="project" value="UniProtKB-KW"/>
</dbReference>
<feature type="domain" description="CWF21" evidence="8">
    <location>
        <begin position="59"/>
        <end position="104"/>
    </location>
</feature>
<dbReference type="InterPro" id="IPR013170">
    <property type="entry name" value="mRNA_splic_Cwf21_dom"/>
</dbReference>
<feature type="compositionally biased region" description="Basic residues" evidence="7">
    <location>
        <begin position="246"/>
        <end position="258"/>
    </location>
</feature>
<organism evidence="9 11">
    <name type="scientific">Smittium mucronatum</name>
    <dbReference type="NCBI Taxonomy" id="133383"/>
    <lineage>
        <taxon>Eukaryota</taxon>
        <taxon>Fungi</taxon>
        <taxon>Fungi incertae sedis</taxon>
        <taxon>Zoopagomycota</taxon>
        <taxon>Kickxellomycotina</taxon>
        <taxon>Harpellomycetes</taxon>
        <taxon>Harpellales</taxon>
        <taxon>Legeriomycetaceae</taxon>
        <taxon>Smittium</taxon>
    </lineage>
</organism>
<evidence type="ECO:0000256" key="3">
    <source>
        <dbReference type="ARBA" id="ARBA00022664"/>
    </source>
</evidence>
<dbReference type="GO" id="GO:0006397">
    <property type="term" value="P:mRNA processing"/>
    <property type="evidence" value="ECO:0007669"/>
    <property type="project" value="UniProtKB-KW"/>
</dbReference>
<evidence type="ECO:0000256" key="6">
    <source>
        <dbReference type="ARBA" id="ARBA00023242"/>
    </source>
</evidence>
<dbReference type="Proteomes" id="UP000187455">
    <property type="component" value="Unassembled WGS sequence"/>
</dbReference>
<keyword evidence="6" id="KW-0539">Nucleus</keyword>
<feature type="compositionally biased region" description="Basic and acidic residues" evidence="7">
    <location>
        <begin position="176"/>
        <end position="195"/>
    </location>
</feature>
<name>A0A1R0GQX9_9FUNG</name>
<dbReference type="AlphaFoldDB" id="A0A1R0GQX9"/>
<dbReference type="STRING" id="133383.A0A1R0GQX9"/>
<reference evidence="9 11" key="1">
    <citation type="journal article" date="2016" name="Mol. Biol. Evol.">
        <title>Genome-Wide Survey of Gut Fungi (Harpellales) Reveals the First Horizontally Transferred Ubiquitin Gene from a Mosquito Host.</title>
        <authorList>
            <person name="Wang Y."/>
            <person name="White M.M."/>
            <person name="Kvist S."/>
            <person name="Moncalvo J.M."/>
        </authorList>
    </citation>
    <scope>NUCLEOTIDE SEQUENCE [LARGE SCALE GENOMIC DNA]</scope>
    <source>
        <strain evidence="9 11">ALG-7-W6</strain>
    </source>
</reference>
<dbReference type="SMART" id="SM01115">
    <property type="entry name" value="cwf21"/>
    <property type="match status" value="1"/>
</dbReference>
<comment type="similarity">
    <text evidence="2">Belongs to the CWC21 family.</text>
</comment>
<dbReference type="EMBL" id="LSSL01004711">
    <property type="protein sequence ID" value="OLY79258.1"/>
    <property type="molecule type" value="Genomic_DNA"/>
</dbReference>
<feature type="compositionally biased region" description="Basic and acidic residues" evidence="7">
    <location>
        <begin position="206"/>
        <end position="222"/>
    </location>
</feature>
<evidence type="ECO:0000313" key="10">
    <source>
        <dbReference type="EMBL" id="OLY84567.1"/>
    </source>
</evidence>
<keyword evidence="3" id="KW-0507">mRNA processing</keyword>
<keyword evidence="4" id="KW-0747">Spliceosome</keyword>
<sequence>MYNGIGMTTTRGSGTNGYVVKNLAEIRQKRPKHDPIPVIDEAILEKKIIEREKMESGILDHELKRKIEVECCKLQDELEVKGFGEEQIEQQVSEFRTKLLIQLESQPPAINPLKNKSGVTETHQMNELKKKQDKIMANALGIDSEYVEGMGFDRELIELKKQQRRLEYEERQLEEAKRRLQDKKSTKSSRNEKYSRGSSGSESESSNEKDRIRDAKKREPSKNSKRSIRKQRDYSTSSSPVSRSRSANRTRRYKSTRNRSREGSYNSGSESDVDSGYPSQHRN</sequence>
<evidence type="ECO:0000256" key="4">
    <source>
        <dbReference type="ARBA" id="ARBA00022728"/>
    </source>
</evidence>
<comment type="subcellular location">
    <subcellularLocation>
        <location evidence="1">Nucleus</location>
    </subcellularLocation>
</comment>
<accession>A0A1R0GQX9</accession>
<keyword evidence="5" id="KW-0508">mRNA splicing</keyword>
<evidence type="ECO:0000256" key="2">
    <source>
        <dbReference type="ARBA" id="ARBA00005954"/>
    </source>
</evidence>